<dbReference type="Gene3D" id="1.25.40.80">
    <property type="match status" value="2"/>
</dbReference>
<protein>
    <submittedName>
        <fullName evidence="1">Deoxyribodipyrimidine photo-lyase</fullName>
    </submittedName>
</protein>
<name>A0ABQ4P1V2_9GAMM</name>
<dbReference type="EMBL" id="BPEY01000006">
    <property type="protein sequence ID" value="GIU41514.1"/>
    <property type="molecule type" value="Genomic_DNA"/>
</dbReference>
<dbReference type="SUPFAM" id="SSF48173">
    <property type="entry name" value="Cryptochrome/photolyase FAD-binding domain"/>
    <property type="match status" value="1"/>
</dbReference>
<dbReference type="Gene3D" id="1.10.579.10">
    <property type="entry name" value="DNA Cyclobutane Dipyrimidine Photolyase, subunit A, domain 3"/>
    <property type="match status" value="1"/>
</dbReference>
<dbReference type="InterPro" id="IPR014729">
    <property type="entry name" value="Rossmann-like_a/b/a_fold"/>
</dbReference>
<proteinExistence type="predicted"/>
<dbReference type="PANTHER" id="PTHR38657:SF1">
    <property type="entry name" value="SLR1343 PROTEIN"/>
    <property type="match status" value="1"/>
</dbReference>
<dbReference type="PANTHER" id="PTHR38657">
    <property type="entry name" value="SLR1343 PROTEIN"/>
    <property type="match status" value="1"/>
</dbReference>
<dbReference type="Gene3D" id="3.40.50.620">
    <property type="entry name" value="HUPs"/>
    <property type="match status" value="1"/>
</dbReference>
<dbReference type="InterPro" id="IPR036134">
    <property type="entry name" value="Crypto/Photolyase_FAD-like_sf"/>
</dbReference>
<gene>
    <name evidence="1" type="ORF">TUM4438_05980</name>
</gene>
<sequence length="549" mass="63281">MSDHPSVKRLRLILGDQLNAAHSWYQQQDDDTLYVIAELKQETDYAKHHVQKVCAFFAAMQAFALALQTAGHKVLHLTLDDTTKYQDLPALLTELMSQYQISEFQYQLPDEYRLRQQLSLFCRQLPIPFMAFETEHFYLSDSELKDYFSQGKKHRLEHFYRKLRRRFDLLMQGNEPAGGQWNYDAENRQKLKAADFAAVPTPLTFTNDVSDILSRLKRHNVKTIGLAHAALLWPVSRHQANELLQYFCRHCLVNFGRFQDAMTHELDTAAAPVNGELALAPAPDSKVEQVTIAEYKKQWSLYHSRLSFALNAKMLSPQHVVDTAIATYQQADGAITLAQIEGFVRQILGWREFIRGVYWANMPEYASLNHLGARRKLPSWFWSGNTKMNCMQHAIKQSLDYAYAHHIQRLMVTGNFCLIAGIDPDEVDAWYLGIYIDAIEWVEMPNTRGMSQFADGGIVGSKAYAASGNYINKMSDYCSGCQYEVKQSHSDNACPLNALYWHFMQQHIDDFKGNPRTRMVYANWLKKPPEAQQLILQRAEYLIRNIDNL</sequence>
<organism evidence="1 2">
    <name type="scientific">Shewanella sairae</name>
    <dbReference type="NCBI Taxonomy" id="190310"/>
    <lineage>
        <taxon>Bacteria</taxon>
        <taxon>Pseudomonadati</taxon>
        <taxon>Pseudomonadota</taxon>
        <taxon>Gammaproteobacteria</taxon>
        <taxon>Alteromonadales</taxon>
        <taxon>Shewanellaceae</taxon>
        <taxon>Shewanella</taxon>
    </lineage>
</organism>
<comment type="caution">
    <text evidence="1">The sequence shown here is derived from an EMBL/GenBank/DDBJ whole genome shotgun (WGS) entry which is preliminary data.</text>
</comment>
<dbReference type="RefSeq" id="WP_220779217.1">
    <property type="nucleotide sequence ID" value="NZ_BPEY01000006.1"/>
</dbReference>
<keyword evidence="2" id="KW-1185">Reference proteome</keyword>
<dbReference type="Proteomes" id="UP000887104">
    <property type="component" value="Unassembled WGS sequence"/>
</dbReference>
<reference evidence="1" key="1">
    <citation type="submission" date="2021-05" db="EMBL/GenBank/DDBJ databases">
        <title>Molecular characterization for Shewanella algae harboring chromosomal blaOXA-55-like strains isolated from clinical and environment sample.</title>
        <authorList>
            <person name="Ohama Y."/>
            <person name="Aoki K."/>
            <person name="Harada S."/>
            <person name="Moriya K."/>
            <person name="Ishii Y."/>
            <person name="Tateda K."/>
        </authorList>
    </citation>
    <scope>NUCLEOTIDE SEQUENCE</scope>
    <source>
        <strain evidence="1">JCM 11563</strain>
    </source>
</reference>
<accession>A0ABQ4P1V2</accession>
<evidence type="ECO:0000313" key="1">
    <source>
        <dbReference type="EMBL" id="GIU41514.1"/>
    </source>
</evidence>
<dbReference type="InterPro" id="IPR052551">
    <property type="entry name" value="UV-DNA_repair_photolyase"/>
</dbReference>
<evidence type="ECO:0000313" key="2">
    <source>
        <dbReference type="Proteomes" id="UP000887104"/>
    </source>
</evidence>
<dbReference type="InterPro" id="IPR007357">
    <property type="entry name" value="PhrB-like"/>
</dbReference>
<dbReference type="Gene3D" id="1.10.10.1710">
    <property type="entry name" value="Deoxyribodipyrimidine photolyase-related"/>
    <property type="match status" value="1"/>
</dbReference>
<dbReference type="Pfam" id="PF04244">
    <property type="entry name" value="DPRP"/>
    <property type="match status" value="1"/>
</dbReference>